<accession>A0A154PP60</accession>
<protein>
    <submittedName>
        <fullName evidence="2">Uncharacterized protein</fullName>
    </submittedName>
</protein>
<evidence type="ECO:0000313" key="2">
    <source>
        <dbReference type="EMBL" id="KZC13653.1"/>
    </source>
</evidence>
<reference evidence="2 3" key="1">
    <citation type="submission" date="2015-07" db="EMBL/GenBank/DDBJ databases">
        <title>The genome of Dufourea novaeangliae.</title>
        <authorList>
            <person name="Pan H."/>
            <person name="Kapheim K."/>
        </authorList>
    </citation>
    <scope>NUCLEOTIDE SEQUENCE [LARGE SCALE GENOMIC DNA]</scope>
    <source>
        <strain evidence="2">0120121106</strain>
        <tissue evidence="2">Whole body</tissue>
    </source>
</reference>
<keyword evidence="3" id="KW-1185">Reference proteome</keyword>
<sequence length="56" mass="6150">MINAQITPNNSLNPKSKFPTINSTPINPNAKPANTENINWATAISCLFICFTENKT</sequence>
<organism evidence="2 3">
    <name type="scientific">Dufourea novaeangliae</name>
    <name type="common">Sweat bee</name>
    <dbReference type="NCBI Taxonomy" id="178035"/>
    <lineage>
        <taxon>Eukaryota</taxon>
        <taxon>Metazoa</taxon>
        <taxon>Ecdysozoa</taxon>
        <taxon>Arthropoda</taxon>
        <taxon>Hexapoda</taxon>
        <taxon>Insecta</taxon>
        <taxon>Pterygota</taxon>
        <taxon>Neoptera</taxon>
        <taxon>Endopterygota</taxon>
        <taxon>Hymenoptera</taxon>
        <taxon>Apocrita</taxon>
        <taxon>Aculeata</taxon>
        <taxon>Apoidea</taxon>
        <taxon>Anthophila</taxon>
        <taxon>Halictidae</taxon>
        <taxon>Rophitinae</taxon>
        <taxon>Dufourea</taxon>
    </lineage>
</organism>
<evidence type="ECO:0000313" key="3">
    <source>
        <dbReference type="Proteomes" id="UP000076502"/>
    </source>
</evidence>
<name>A0A154PP60_DUFNO</name>
<dbReference type="Proteomes" id="UP000076502">
    <property type="component" value="Unassembled WGS sequence"/>
</dbReference>
<proteinExistence type="predicted"/>
<feature type="region of interest" description="Disordered" evidence="1">
    <location>
        <begin position="1"/>
        <end position="25"/>
    </location>
</feature>
<dbReference type="EMBL" id="KQ435007">
    <property type="protein sequence ID" value="KZC13653.1"/>
    <property type="molecule type" value="Genomic_DNA"/>
</dbReference>
<dbReference type="AlphaFoldDB" id="A0A154PP60"/>
<gene>
    <name evidence="2" type="ORF">WN55_05206</name>
</gene>
<evidence type="ECO:0000256" key="1">
    <source>
        <dbReference type="SAM" id="MobiDB-lite"/>
    </source>
</evidence>